<dbReference type="Proteomes" id="UP000693946">
    <property type="component" value="Linkage Group LG3"/>
</dbReference>
<evidence type="ECO:0000313" key="4">
    <source>
        <dbReference type="Proteomes" id="UP000693946"/>
    </source>
</evidence>
<name>A0AAV6R0I6_SOLSE</name>
<protein>
    <recommendedName>
        <fullName evidence="2">SAM-dependent MTase TRM10-type domain-containing protein</fullName>
    </recommendedName>
</protein>
<comment type="caution">
    <text evidence="3">The sequence shown here is derived from an EMBL/GenBank/DDBJ whole genome shotgun (WGS) entry which is preliminary data.</text>
</comment>
<evidence type="ECO:0000256" key="1">
    <source>
        <dbReference type="SAM" id="MobiDB-lite"/>
    </source>
</evidence>
<dbReference type="EMBL" id="JAGKHQ010000015">
    <property type="protein sequence ID" value="KAG7497462.1"/>
    <property type="molecule type" value="Genomic_DNA"/>
</dbReference>
<proteinExistence type="predicted"/>
<dbReference type="GO" id="GO:0000049">
    <property type="term" value="F:tRNA binding"/>
    <property type="evidence" value="ECO:0007669"/>
    <property type="project" value="TreeGrafter"/>
</dbReference>
<dbReference type="PANTHER" id="PTHR13563">
    <property type="entry name" value="TRNA (GUANINE-9-) METHYLTRANSFERASE"/>
    <property type="match status" value="1"/>
</dbReference>
<dbReference type="AlphaFoldDB" id="A0AAV6R0I6"/>
<dbReference type="PANTHER" id="PTHR13563:SF19">
    <property type="entry name" value="TRNA METHYLTRANSFERASE 10 HOMOLOG B"/>
    <property type="match status" value="1"/>
</dbReference>
<organism evidence="3 4">
    <name type="scientific">Solea senegalensis</name>
    <name type="common">Senegalese sole</name>
    <dbReference type="NCBI Taxonomy" id="28829"/>
    <lineage>
        <taxon>Eukaryota</taxon>
        <taxon>Metazoa</taxon>
        <taxon>Chordata</taxon>
        <taxon>Craniata</taxon>
        <taxon>Vertebrata</taxon>
        <taxon>Euteleostomi</taxon>
        <taxon>Actinopterygii</taxon>
        <taxon>Neopterygii</taxon>
        <taxon>Teleostei</taxon>
        <taxon>Neoteleostei</taxon>
        <taxon>Acanthomorphata</taxon>
        <taxon>Carangaria</taxon>
        <taxon>Pleuronectiformes</taxon>
        <taxon>Pleuronectoidei</taxon>
        <taxon>Soleidae</taxon>
        <taxon>Solea</taxon>
    </lineage>
</organism>
<feature type="region of interest" description="Disordered" evidence="1">
    <location>
        <begin position="113"/>
        <end position="137"/>
    </location>
</feature>
<evidence type="ECO:0000259" key="2">
    <source>
        <dbReference type="PROSITE" id="PS51675"/>
    </source>
</evidence>
<keyword evidence="4" id="KW-1185">Reference proteome</keyword>
<feature type="compositionally biased region" description="Basic and acidic residues" evidence="1">
    <location>
        <begin position="119"/>
        <end position="134"/>
    </location>
</feature>
<dbReference type="GO" id="GO:0005654">
    <property type="term" value="C:nucleoplasm"/>
    <property type="evidence" value="ECO:0007669"/>
    <property type="project" value="TreeGrafter"/>
</dbReference>
<dbReference type="PROSITE" id="PS51675">
    <property type="entry name" value="SAM_MT_TRM10"/>
    <property type="match status" value="1"/>
</dbReference>
<sequence length="397" mass="45964">MNATGSRFCLWYSRVISSYFILLYTFICRFQFVIENTECPGNVCETSRHERSRQMAHIPSAECDMQLNGVSEEMDLLHIQVEADVVEEKPGREDALCSRNVLRKQRNWERQLAVKKGKRKEEKQRKRLNRERESGASVDVPQFTKRVMKAMTKERLAEAQSTGLKLCVDLSMTDSMSDKEISRLAGQLRRVYGSNKKAARPFHLFLTDLREDSRLYRECIRKNDGFLSYMSKKLEQASVRGSQGVNRMIVRWKSQMKVFWTFSRQKLLSTSPQTPNKVRRFWIHFTDESVVLTLETMDAEKVYVLGGLVDESIQKKLSFTRASELSVHTVRLPIDEYMVKKSNAKNFHSKILAVNQVFDILLTFCDTGSWTEALQAWFPQGKGYVVAPDDSSSQKLF</sequence>
<feature type="domain" description="SAM-dependent MTase TRM10-type" evidence="2">
    <location>
        <begin position="152"/>
        <end position="385"/>
    </location>
</feature>
<evidence type="ECO:0000313" key="3">
    <source>
        <dbReference type="EMBL" id="KAG7497462.1"/>
    </source>
</evidence>
<dbReference type="GO" id="GO:0008168">
    <property type="term" value="F:methyltransferase activity"/>
    <property type="evidence" value="ECO:0007669"/>
    <property type="project" value="UniProtKB-KW"/>
</dbReference>
<dbReference type="GO" id="GO:0002939">
    <property type="term" value="P:tRNA N1-guanine methylation"/>
    <property type="evidence" value="ECO:0007669"/>
    <property type="project" value="TreeGrafter"/>
</dbReference>
<dbReference type="InterPro" id="IPR007356">
    <property type="entry name" value="tRNA_m1G_MeTrfase_euk"/>
</dbReference>
<gene>
    <name evidence="3" type="ORF">JOB18_038056</name>
</gene>
<reference evidence="3 4" key="1">
    <citation type="journal article" date="2021" name="Sci. Rep.">
        <title>Chromosome anchoring in Senegalese sole (Solea senegalensis) reveals sex-associated markers and genome rearrangements in flatfish.</title>
        <authorList>
            <person name="Guerrero-Cozar I."/>
            <person name="Gomez-Garrido J."/>
            <person name="Berbel C."/>
            <person name="Martinez-Blanch J.F."/>
            <person name="Alioto T."/>
            <person name="Claros M.G."/>
            <person name="Gagnaire P.A."/>
            <person name="Manchado M."/>
        </authorList>
    </citation>
    <scope>NUCLEOTIDE SEQUENCE [LARGE SCALE GENOMIC DNA]</scope>
    <source>
        <strain evidence="3">Sse05_10M</strain>
    </source>
</reference>
<accession>A0AAV6R0I6</accession>
<dbReference type="InterPro" id="IPR028564">
    <property type="entry name" value="MT_TRM10-typ"/>
</dbReference>